<dbReference type="EMBL" id="JAPDDP010000017">
    <property type="protein sequence ID" value="MDA0180966.1"/>
    <property type="molecule type" value="Genomic_DNA"/>
</dbReference>
<sequence>MAPEWPETPDDKVDPALAPLIEAGEGESEGFELAEGDLIEHAEHGDQHGTDPITRDAAGFDSILEEDFEGDDYAEADEEGDPNW</sequence>
<proteinExistence type="predicted"/>
<organism evidence="2 3">
    <name type="scientific">Solirubrobacter phytolaccae</name>
    <dbReference type="NCBI Taxonomy" id="1404360"/>
    <lineage>
        <taxon>Bacteria</taxon>
        <taxon>Bacillati</taxon>
        <taxon>Actinomycetota</taxon>
        <taxon>Thermoleophilia</taxon>
        <taxon>Solirubrobacterales</taxon>
        <taxon>Solirubrobacteraceae</taxon>
        <taxon>Solirubrobacter</taxon>
    </lineage>
</organism>
<evidence type="ECO:0000313" key="3">
    <source>
        <dbReference type="Proteomes" id="UP001147653"/>
    </source>
</evidence>
<evidence type="ECO:0000313" key="2">
    <source>
        <dbReference type="EMBL" id="MDA0180966.1"/>
    </source>
</evidence>
<gene>
    <name evidence="2" type="ORF">OJ997_11725</name>
</gene>
<name>A0A9X3S8Z2_9ACTN</name>
<protein>
    <submittedName>
        <fullName evidence="2">Uncharacterized protein</fullName>
    </submittedName>
</protein>
<reference evidence="2" key="1">
    <citation type="submission" date="2022-10" db="EMBL/GenBank/DDBJ databases">
        <title>The WGS of Solirubrobacter phytolaccae KCTC 29190.</title>
        <authorList>
            <person name="Jiang Z."/>
        </authorList>
    </citation>
    <scope>NUCLEOTIDE SEQUENCE</scope>
    <source>
        <strain evidence="2">KCTC 29190</strain>
    </source>
</reference>
<feature type="region of interest" description="Disordered" evidence="1">
    <location>
        <begin position="1"/>
        <end position="30"/>
    </location>
</feature>
<dbReference type="AlphaFoldDB" id="A0A9X3S8Z2"/>
<comment type="caution">
    <text evidence="2">The sequence shown here is derived from an EMBL/GenBank/DDBJ whole genome shotgun (WGS) entry which is preliminary data.</text>
</comment>
<accession>A0A9X3S8Z2</accession>
<dbReference type="RefSeq" id="WP_270025277.1">
    <property type="nucleotide sequence ID" value="NZ_JAPDDP010000017.1"/>
</dbReference>
<feature type="region of interest" description="Disordered" evidence="1">
    <location>
        <begin position="42"/>
        <end position="61"/>
    </location>
</feature>
<dbReference type="Proteomes" id="UP001147653">
    <property type="component" value="Unassembled WGS sequence"/>
</dbReference>
<keyword evidence="3" id="KW-1185">Reference proteome</keyword>
<evidence type="ECO:0000256" key="1">
    <source>
        <dbReference type="SAM" id="MobiDB-lite"/>
    </source>
</evidence>